<name>A0ABN8MIL4_9CNID</name>
<accession>A0ABN8MIL4</accession>
<dbReference type="EMBL" id="CALNXI010000579">
    <property type="protein sequence ID" value="CAH3029544.1"/>
    <property type="molecule type" value="Genomic_DNA"/>
</dbReference>
<protein>
    <recommendedName>
        <fullName evidence="4">Boule</fullName>
    </recommendedName>
</protein>
<evidence type="ECO:0008006" key="4">
    <source>
        <dbReference type="Google" id="ProtNLM"/>
    </source>
</evidence>
<evidence type="ECO:0000313" key="3">
    <source>
        <dbReference type="Proteomes" id="UP001159427"/>
    </source>
</evidence>
<evidence type="ECO:0000256" key="1">
    <source>
        <dbReference type="SAM" id="MobiDB-lite"/>
    </source>
</evidence>
<reference evidence="2 3" key="1">
    <citation type="submission" date="2022-05" db="EMBL/GenBank/DDBJ databases">
        <authorList>
            <consortium name="Genoscope - CEA"/>
            <person name="William W."/>
        </authorList>
    </citation>
    <scope>NUCLEOTIDE SEQUENCE [LARGE SCALE GENOMIC DNA]</scope>
</reference>
<keyword evidence="3" id="KW-1185">Reference proteome</keyword>
<organism evidence="2 3">
    <name type="scientific">Porites evermanni</name>
    <dbReference type="NCBI Taxonomy" id="104178"/>
    <lineage>
        <taxon>Eukaryota</taxon>
        <taxon>Metazoa</taxon>
        <taxon>Cnidaria</taxon>
        <taxon>Anthozoa</taxon>
        <taxon>Hexacorallia</taxon>
        <taxon>Scleractinia</taxon>
        <taxon>Fungiina</taxon>
        <taxon>Poritidae</taxon>
        <taxon>Porites</taxon>
    </lineage>
</organism>
<gene>
    <name evidence="2" type="ORF">PEVE_00036327</name>
</gene>
<proteinExistence type="predicted"/>
<evidence type="ECO:0000313" key="2">
    <source>
        <dbReference type="EMBL" id="CAH3029544.1"/>
    </source>
</evidence>
<sequence length="123" mass="13326">MADSDVSMESDSSGDKSDEEMDTSSDSGSSPSNQLVVPFALGQGPNTNQAVCQQNDHQANQARYGPPNTVAASSHVQPQVYMESSILFSNQVLFFPQAGDDMPDPVAVFWFLVFMCLICRNVN</sequence>
<comment type="caution">
    <text evidence="2">The sequence shown here is derived from an EMBL/GenBank/DDBJ whole genome shotgun (WGS) entry which is preliminary data.</text>
</comment>
<feature type="region of interest" description="Disordered" evidence="1">
    <location>
        <begin position="1"/>
        <end position="50"/>
    </location>
</feature>
<dbReference type="Proteomes" id="UP001159427">
    <property type="component" value="Unassembled WGS sequence"/>
</dbReference>